<dbReference type="InterPro" id="IPR008758">
    <property type="entry name" value="Peptidase_S28"/>
</dbReference>
<evidence type="ECO:0000313" key="7">
    <source>
        <dbReference type="EMBL" id="CAD9825153.1"/>
    </source>
</evidence>
<accession>A0A7S2UQS2</accession>
<evidence type="ECO:0000256" key="3">
    <source>
        <dbReference type="ARBA" id="ARBA00022729"/>
    </source>
</evidence>
<feature type="signal peptide" evidence="6">
    <location>
        <begin position="1"/>
        <end position="24"/>
    </location>
</feature>
<dbReference type="InterPro" id="IPR042269">
    <property type="entry name" value="Ser_carbopepase_S28_SKS"/>
</dbReference>
<keyword evidence="3 6" id="KW-0732">Signal</keyword>
<dbReference type="PANTHER" id="PTHR11010">
    <property type="entry name" value="PROTEASE S28 PRO-X CARBOXYPEPTIDASE-RELATED"/>
    <property type="match status" value="1"/>
</dbReference>
<evidence type="ECO:0000256" key="2">
    <source>
        <dbReference type="ARBA" id="ARBA00022670"/>
    </source>
</evidence>
<evidence type="ECO:0000256" key="4">
    <source>
        <dbReference type="ARBA" id="ARBA00022801"/>
    </source>
</evidence>
<dbReference type="PANTHER" id="PTHR11010:SF117">
    <property type="entry name" value="SERINE PROTEASE 16"/>
    <property type="match status" value="1"/>
</dbReference>
<keyword evidence="2" id="KW-0645">Protease</keyword>
<dbReference type="GO" id="GO:0006508">
    <property type="term" value="P:proteolysis"/>
    <property type="evidence" value="ECO:0007669"/>
    <property type="project" value="UniProtKB-KW"/>
</dbReference>
<feature type="chain" id="PRO_5030655519" description="Thymus-specific serine protease" evidence="6">
    <location>
        <begin position="25"/>
        <end position="549"/>
    </location>
</feature>
<reference evidence="7" key="1">
    <citation type="submission" date="2021-01" db="EMBL/GenBank/DDBJ databases">
        <authorList>
            <person name="Corre E."/>
            <person name="Pelletier E."/>
            <person name="Niang G."/>
            <person name="Scheremetjew M."/>
            <person name="Finn R."/>
            <person name="Kale V."/>
            <person name="Holt S."/>
            <person name="Cochrane G."/>
            <person name="Meng A."/>
            <person name="Brown T."/>
            <person name="Cohen L."/>
        </authorList>
    </citation>
    <scope>NUCLEOTIDE SEQUENCE</scope>
    <source>
        <strain evidence="7">CCMP2084</strain>
    </source>
</reference>
<evidence type="ECO:0000256" key="1">
    <source>
        <dbReference type="ARBA" id="ARBA00011079"/>
    </source>
</evidence>
<dbReference type="Pfam" id="PF05577">
    <property type="entry name" value="Peptidase_S28"/>
    <property type="match status" value="1"/>
</dbReference>
<name>A0A7S2UQS2_9STRA</name>
<dbReference type="InterPro" id="IPR029058">
    <property type="entry name" value="AB_hydrolase_fold"/>
</dbReference>
<dbReference type="Gene3D" id="3.40.50.1820">
    <property type="entry name" value="alpha/beta hydrolase"/>
    <property type="match status" value="1"/>
</dbReference>
<protein>
    <recommendedName>
        <fullName evidence="8">Thymus-specific serine protease</fullName>
    </recommendedName>
</protein>
<sequence>MVLGRSYFLLLGILTAGLCQHTFAIRSVRLLDISSVQHEDGTEEESWHDVEELYIEQKLDHPPSAEQPTSSLTFSQRYFYSSRYVNPSSKDPAFAFLCVGGEGPGLDKSVLVDSVHCTGDMLELAAKLFHEHDMSVHVFALEHRYYGKSYPVFSGDDDIDGSTSSPVTNEHLVYLSSRQAQADLAHFIQVSNEQYFTDKVKWITFGGSYPGMMAAWARLLYPDLVFAAVSNSAPIQVTVDFPQYKNHVSFDLQYETVGGSTECLNVVKKGHEQILSTLEIGDISTISNFFQICNGTQELLIPSNVQAFLGDGVIEVPAQENDPSCDTDLCNIDKLCSALIEEQEKSSPMEALAAIAKRQRADDESSCVSISWKDTLEFLKSPAAQGGGLRSWLWQTCTEMGFFQTCEESTCPFARGYHRLTLDFDICQQAFGINPSRVTQSVQDTLKYYGGLDIPATRILSVNGNVDPWAELARTSDSDPKNDDLPTHWVQGASHHFWTHKSNDTDSKEVRNAREIIYLQVIKWLEIEPQVQSDSIISNIGNLRTTNIV</sequence>
<proteinExistence type="inferred from homology"/>
<evidence type="ECO:0008006" key="8">
    <source>
        <dbReference type="Google" id="ProtNLM"/>
    </source>
</evidence>
<gene>
    <name evidence="7" type="ORF">ASEP1449_LOCUS16987</name>
</gene>
<comment type="similarity">
    <text evidence="1">Belongs to the peptidase S28 family.</text>
</comment>
<dbReference type="SUPFAM" id="SSF53474">
    <property type="entry name" value="alpha/beta-Hydrolases"/>
    <property type="match status" value="1"/>
</dbReference>
<dbReference type="AlphaFoldDB" id="A0A7S2UQS2"/>
<keyword evidence="5" id="KW-0325">Glycoprotein</keyword>
<dbReference type="Gene3D" id="1.20.120.980">
    <property type="entry name" value="Serine carboxypeptidase S28, SKS domain"/>
    <property type="match status" value="1"/>
</dbReference>
<evidence type="ECO:0000256" key="5">
    <source>
        <dbReference type="ARBA" id="ARBA00023180"/>
    </source>
</evidence>
<dbReference type="GO" id="GO:0008239">
    <property type="term" value="F:dipeptidyl-peptidase activity"/>
    <property type="evidence" value="ECO:0007669"/>
    <property type="project" value="TreeGrafter"/>
</dbReference>
<dbReference type="GO" id="GO:0070008">
    <property type="term" value="F:serine-type exopeptidase activity"/>
    <property type="evidence" value="ECO:0007669"/>
    <property type="project" value="InterPro"/>
</dbReference>
<evidence type="ECO:0000256" key="6">
    <source>
        <dbReference type="SAM" id="SignalP"/>
    </source>
</evidence>
<organism evidence="7">
    <name type="scientific">Attheya septentrionalis</name>
    <dbReference type="NCBI Taxonomy" id="420275"/>
    <lineage>
        <taxon>Eukaryota</taxon>
        <taxon>Sar</taxon>
        <taxon>Stramenopiles</taxon>
        <taxon>Ochrophyta</taxon>
        <taxon>Bacillariophyta</taxon>
        <taxon>Coscinodiscophyceae</taxon>
        <taxon>Chaetocerotophycidae</taxon>
        <taxon>Chaetocerotales</taxon>
        <taxon>Attheyaceae</taxon>
        <taxon>Attheya</taxon>
    </lineage>
</organism>
<keyword evidence="4" id="KW-0378">Hydrolase</keyword>
<dbReference type="EMBL" id="HBHQ01025190">
    <property type="protein sequence ID" value="CAD9825153.1"/>
    <property type="molecule type" value="Transcribed_RNA"/>
</dbReference>